<evidence type="ECO:0000313" key="8">
    <source>
        <dbReference type="EMBL" id="ETR73757.1"/>
    </source>
</evidence>
<dbReference type="PANTHER" id="PTHR35093">
    <property type="entry name" value="OUTER MEMBRANE PROTEIN NMB0088-RELATED"/>
    <property type="match status" value="1"/>
</dbReference>
<keyword evidence="5" id="KW-0732">Signal</keyword>
<comment type="subcellular location">
    <subcellularLocation>
        <location evidence="1">Cell outer membrane</location>
        <topology evidence="1">Multi-pass membrane protein</topology>
    </subcellularLocation>
</comment>
<gene>
    <name evidence="8" type="ORF">OMM_00726</name>
</gene>
<keyword evidence="6" id="KW-0472">Membrane</keyword>
<evidence type="ECO:0000256" key="3">
    <source>
        <dbReference type="ARBA" id="ARBA00022452"/>
    </source>
</evidence>
<dbReference type="SUPFAM" id="SSF56935">
    <property type="entry name" value="Porins"/>
    <property type="match status" value="1"/>
</dbReference>
<keyword evidence="4" id="KW-0812">Transmembrane</keyword>
<dbReference type="Proteomes" id="UP000189670">
    <property type="component" value="Unassembled WGS sequence"/>
</dbReference>
<comment type="caution">
    <text evidence="8">The sequence shown here is derived from an EMBL/GenBank/DDBJ whole genome shotgun (WGS) entry which is preliminary data.</text>
</comment>
<protein>
    <submittedName>
        <fullName evidence="8">Membrane protein involved in aromatic hydrocarbon degradation</fullName>
    </submittedName>
</protein>
<evidence type="ECO:0000256" key="2">
    <source>
        <dbReference type="ARBA" id="ARBA00008163"/>
    </source>
</evidence>
<accession>A0A1V1PFT9</accession>
<evidence type="ECO:0000256" key="6">
    <source>
        <dbReference type="ARBA" id="ARBA00023136"/>
    </source>
</evidence>
<dbReference type="AlphaFoldDB" id="A0A1V1PFT9"/>
<comment type="similarity">
    <text evidence="2">Belongs to the OmpP1/FadL family.</text>
</comment>
<dbReference type="Pfam" id="PF03349">
    <property type="entry name" value="Toluene_X"/>
    <property type="match status" value="1"/>
</dbReference>
<keyword evidence="7" id="KW-0998">Cell outer membrane</keyword>
<dbReference type="EMBL" id="ATBP01000040">
    <property type="protein sequence ID" value="ETR73757.1"/>
    <property type="molecule type" value="Genomic_DNA"/>
</dbReference>
<name>A0A1V1PFT9_9BACT</name>
<evidence type="ECO:0000313" key="9">
    <source>
        <dbReference type="Proteomes" id="UP000189670"/>
    </source>
</evidence>
<dbReference type="PANTHER" id="PTHR35093:SF8">
    <property type="entry name" value="OUTER MEMBRANE PROTEIN NMB0088-RELATED"/>
    <property type="match status" value="1"/>
</dbReference>
<organism evidence="8 9">
    <name type="scientific">Candidatus Magnetoglobus multicellularis str. Araruama</name>
    <dbReference type="NCBI Taxonomy" id="890399"/>
    <lineage>
        <taxon>Bacteria</taxon>
        <taxon>Pseudomonadati</taxon>
        <taxon>Thermodesulfobacteriota</taxon>
        <taxon>Desulfobacteria</taxon>
        <taxon>Desulfobacterales</taxon>
        <taxon>Desulfobacteraceae</taxon>
        <taxon>Candidatus Magnetoglobus</taxon>
    </lineage>
</organism>
<evidence type="ECO:0000256" key="1">
    <source>
        <dbReference type="ARBA" id="ARBA00004571"/>
    </source>
</evidence>
<keyword evidence="3" id="KW-1134">Transmembrane beta strand</keyword>
<proteinExistence type="inferred from homology"/>
<dbReference type="InterPro" id="IPR005017">
    <property type="entry name" value="OMPP1/FadL/TodX"/>
</dbReference>
<sequence>MKRQTMKIYLIHRQIVLSGLIVLTFFVQISFSTSIEQMFVHTKAISLGNAVTAYPPGLMSIHYNPAGLSQVREGIVFSQGFSMVHHKTSHHFIPDPHFSLQGNKFSATDDPVANTESDSEDHRLYIPFYGKGDFPVLMMPLPFGISSRQFGSRWTFAYAVYSPFIWGEETEDNGGARYQKKAAYLQHFVYAAPAASYQVSDHFSVGLSLGLGQSALGLVTDIRMPNELTAAFSEMNYHSQTGQSLVYKSDVGAFDHFASLDLSMRSKNEMAPSFNVGFLWEPLSWLAFGCVYQSPVRSDLEGHFQIEYENQFQTTIQFINRTPEVRNMIANYVKDPARLPQMLAALDKTSESGTVMIDDFSFPERCQIGIKLRPFKKLRLMCDFHWANWLTTKSYTMQFKPSDQSTLAVLQLADILGNQLDPNNPNTLIYKKELNPTWHISVGLEYQIKEFLALRMGYENRKSNTDDQYFDLLTMPDMDYYCAGLGLKLKQGVELDLGIGYMVNAGSVIDNGISQNLNQVQSPIYSPFAGQGCETTFEAYFLSMNLTMPFETMYQKLDQVF</sequence>
<evidence type="ECO:0000256" key="4">
    <source>
        <dbReference type="ARBA" id="ARBA00022692"/>
    </source>
</evidence>
<dbReference type="GO" id="GO:0009279">
    <property type="term" value="C:cell outer membrane"/>
    <property type="evidence" value="ECO:0007669"/>
    <property type="project" value="UniProtKB-SubCell"/>
</dbReference>
<dbReference type="GO" id="GO:0015483">
    <property type="term" value="F:long-chain fatty acid transporting porin activity"/>
    <property type="evidence" value="ECO:0007669"/>
    <property type="project" value="TreeGrafter"/>
</dbReference>
<reference evidence="9" key="1">
    <citation type="submission" date="2012-11" db="EMBL/GenBank/DDBJ databases">
        <authorList>
            <person name="Lucero-Rivera Y.E."/>
            <person name="Tovar-Ramirez D."/>
        </authorList>
    </citation>
    <scope>NUCLEOTIDE SEQUENCE [LARGE SCALE GENOMIC DNA]</scope>
    <source>
        <strain evidence="9">Araruama</strain>
    </source>
</reference>
<evidence type="ECO:0000256" key="7">
    <source>
        <dbReference type="ARBA" id="ARBA00023237"/>
    </source>
</evidence>
<evidence type="ECO:0000256" key="5">
    <source>
        <dbReference type="ARBA" id="ARBA00022729"/>
    </source>
</evidence>
<dbReference type="Gene3D" id="2.40.160.60">
    <property type="entry name" value="Outer membrane protein transport protein (OMPP1/FadL/TodX)"/>
    <property type="match status" value="1"/>
</dbReference>